<keyword evidence="1" id="KW-1185">Reference proteome</keyword>
<evidence type="ECO:0000313" key="1">
    <source>
        <dbReference type="Proteomes" id="UP000887569"/>
    </source>
</evidence>
<name>A0A915A3V5_PARUN</name>
<reference evidence="2" key="1">
    <citation type="submission" date="2022-11" db="UniProtKB">
        <authorList>
            <consortium name="WormBaseParasite"/>
        </authorList>
    </citation>
    <scope>IDENTIFICATION</scope>
</reference>
<dbReference type="Gene3D" id="3.30.70.330">
    <property type="match status" value="1"/>
</dbReference>
<organism evidence="1 2">
    <name type="scientific">Parascaris univalens</name>
    <name type="common">Nematode worm</name>
    <dbReference type="NCBI Taxonomy" id="6257"/>
    <lineage>
        <taxon>Eukaryota</taxon>
        <taxon>Metazoa</taxon>
        <taxon>Ecdysozoa</taxon>
        <taxon>Nematoda</taxon>
        <taxon>Chromadorea</taxon>
        <taxon>Rhabditida</taxon>
        <taxon>Spirurina</taxon>
        <taxon>Ascaridomorpha</taxon>
        <taxon>Ascaridoidea</taxon>
        <taxon>Ascarididae</taxon>
        <taxon>Parascaris</taxon>
    </lineage>
</organism>
<protein>
    <submittedName>
        <fullName evidence="2">RRM domain-containing protein</fullName>
    </submittedName>
</protein>
<dbReference type="SUPFAM" id="SSF54928">
    <property type="entry name" value="RNA-binding domain, RBD"/>
    <property type="match status" value="1"/>
</dbReference>
<dbReference type="Proteomes" id="UP000887569">
    <property type="component" value="Unplaced"/>
</dbReference>
<dbReference type="InterPro" id="IPR035979">
    <property type="entry name" value="RBD_domain_sf"/>
</dbReference>
<proteinExistence type="predicted"/>
<dbReference type="GO" id="GO:0003676">
    <property type="term" value="F:nucleic acid binding"/>
    <property type="evidence" value="ECO:0007669"/>
    <property type="project" value="InterPro"/>
</dbReference>
<accession>A0A915A3V5</accession>
<evidence type="ECO:0000313" key="2">
    <source>
        <dbReference type="WBParaSite" id="PgE408_g001_t03"/>
    </source>
</evidence>
<dbReference type="WBParaSite" id="PgE408_g001_t03">
    <property type="protein sequence ID" value="PgE408_g001_t03"/>
    <property type="gene ID" value="PgE408_g001"/>
</dbReference>
<dbReference type="InterPro" id="IPR012677">
    <property type="entry name" value="Nucleotide-bd_a/b_plait_sf"/>
</dbReference>
<sequence>MAYMKPNHTICINNLNEKTKKGELRKALYTIFSEFGQVIDVLAFKTLKMRGQVILIC</sequence>
<dbReference type="AlphaFoldDB" id="A0A915A3V5"/>